<dbReference type="SUPFAM" id="SSF48371">
    <property type="entry name" value="ARM repeat"/>
    <property type="match status" value="1"/>
</dbReference>
<proteinExistence type="predicted"/>
<dbReference type="InterPro" id="IPR016024">
    <property type="entry name" value="ARM-type_fold"/>
</dbReference>
<dbReference type="EMBL" id="JBHEZY010000009">
    <property type="protein sequence ID" value="MFC1433493.1"/>
    <property type="molecule type" value="Genomic_DNA"/>
</dbReference>
<dbReference type="RefSeq" id="WP_380555579.1">
    <property type="nucleotide sequence ID" value="NZ_JBHEZY010000009.1"/>
</dbReference>
<dbReference type="InterPro" id="IPR004155">
    <property type="entry name" value="PBS_lyase_HEAT"/>
</dbReference>
<comment type="caution">
    <text evidence="1">The sequence shown here is derived from an EMBL/GenBank/DDBJ whole genome shotgun (WGS) entry which is preliminary data.</text>
</comment>
<accession>A0ABV6X5C6</accession>
<gene>
    <name evidence="1" type="ORF">ACEZDB_22865</name>
</gene>
<dbReference type="Proteomes" id="UP001592530">
    <property type="component" value="Unassembled WGS sequence"/>
</dbReference>
<dbReference type="InterPro" id="IPR011989">
    <property type="entry name" value="ARM-like"/>
</dbReference>
<organism evidence="1 2">
    <name type="scientific">Streptacidiphilus alkalitolerans</name>
    <dbReference type="NCBI Taxonomy" id="3342712"/>
    <lineage>
        <taxon>Bacteria</taxon>
        <taxon>Bacillati</taxon>
        <taxon>Actinomycetota</taxon>
        <taxon>Actinomycetes</taxon>
        <taxon>Kitasatosporales</taxon>
        <taxon>Streptomycetaceae</taxon>
        <taxon>Streptacidiphilus</taxon>
    </lineage>
</organism>
<evidence type="ECO:0000313" key="2">
    <source>
        <dbReference type="Proteomes" id="UP001592530"/>
    </source>
</evidence>
<reference evidence="1 2" key="1">
    <citation type="submission" date="2024-09" db="EMBL/GenBank/DDBJ databases">
        <authorList>
            <person name="Lee S.D."/>
        </authorList>
    </citation>
    <scope>NUCLEOTIDE SEQUENCE [LARGE SCALE GENOMIC DNA]</scope>
    <source>
        <strain evidence="1 2">N1-3</strain>
    </source>
</reference>
<name>A0ABV6X5C6_9ACTN</name>
<protein>
    <submittedName>
        <fullName evidence="1">HEAT repeat domain-containing protein</fullName>
    </submittedName>
</protein>
<evidence type="ECO:0000313" key="1">
    <source>
        <dbReference type="EMBL" id="MFC1433493.1"/>
    </source>
</evidence>
<dbReference type="Gene3D" id="1.25.10.10">
    <property type="entry name" value="Leucine-rich Repeat Variant"/>
    <property type="match status" value="1"/>
</dbReference>
<sequence length="229" mass="24348">MESVIAQRVGELDADSSEVAEDAQHALIALGPQVLDQLIAAAPGLGSFGQLCAIEVFSALGDPRPGNALVGMLSSDSTVVRQWAAEALGELGIQHAVPDLRQAYERFRQGGESPDHSEGAALRWALTELGERTVVLPLRASALRCQVDQLDPAWPTAHLAEVIEDLAAHDQAVLYFQVWQIKDGKGLSVARGRVSTGMSTAGSRGRRSSPSVGTGLCSQLMPLTKPFTW</sequence>
<dbReference type="Pfam" id="PF03130">
    <property type="entry name" value="HEAT_PBS"/>
    <property type="match status" value="1"/>
</dbReference>